<protein>
    <recommendedName>
        <fullName evidence="1">C2 domain-containing protein</fullName>
    </recommendedName>
</protein>
<gene>
    <name evidence="2" type="ORF">X798_00180</name>
</gene>
<accession>A0A238C532</accession>
<dbReference type="InterPro" id="IPR000008">
    <property type="entry name" value="C2_dom"/>
</dbReference>
<keyword evidence="3" id="KW-1185">Reference proteome</keyword>
<dbReference type="Pfam" id="PF00168">
    <property type="entry name" value="C2"/>
    <property type="match status" value="1"/>
</dbReference>
<dbReference type="AlphaFoldDB" id="A0A238C532"/>
<dbReference type="InterPro" id="IPR035892">
    <property type="entry name" value="C2_domain_sf"/>
</dbReference>
<dbReference type="Gene3D" id="2.60.40.150">
    <property type="entry name" value="C2 domain"/>
    <property type="match status" value="1"/>
</dbReference>
<organism evidence="2 3">
    <name type="scientific">Onchocerca flexuosa</name>
    <dbReference type="NCBI Taxonomy" id="387005"/>
    <lineage>
        <taxon>Eukaryota</taxon>
        <taxon>Metazoa</taxon>
        <taxon>Ecdysozoa</taxon>
        <taxon>Nematoda</taxon>
        <taxon>Chromadorea</taxon>
        <taxon>Rhabditida</taxon>
        <taxon>Spirurina</taxon>
        <taxon>Spiruromorpha</taxon>
        <taxon>Filarioidea</taxon>
        <taxon>Onchocercidae</taxon>
        <taxon>Onchocerca</taxon>
    </lineage>
</organism>
<proteinExistence type="predicted"/>
<dbReference type="Proteomes" id="UP000242913">
    <property type="component" value="Unassembled WGS sequence"/>
</dbReference>
<sequence length="72" mass="7849">MSPSEAPGVLVYGLPDTEQDTELLRVRVVRAGGLSKRDIFGVCDPYAVVLLKREGSSAVVDKAQTKTRRKAF</sequence>
<name>A0A238C532_9BILA</name>
<evidence type="ECO:0000259" key="1">
    <source>
        <dbReference type="Pfam" id="PF00168"/>
    </source>
</evidence>
<feature type="domain" description="C2" evidence="1">
    <location>
        <begin position="23"/>
        <end position="69"/>
    </location>
</feature>
<dbReference type="EMBL" id="KZ269977">
    <property type="protein sequence ID" value="OZC12549.1"/>
    <property type="molecule type" value="Genomic_DNA"/>
</dbReference>
<evidence type="ECO:0000313" key="3">
    <source>
        <dbReference type="Proteomes" id="UP000242913"/>
    </source>
</evidence>
<dbReference type="SUPFAM" id="SSF49562">
    <property type="entry name" value="C2 domain (Calcium/lipid-binding domain, CaLB)"/>
    <property type="match status" value="1"/>
</dbReference>
<reference evidence="2 3" key="1">
    <citation type="submission" date="2015-12" db="EMBL/GenBank/DDBJ databases">
        <title>Draft genome of the nematode, Onchocerca flexuosa.</title>
        <authorList>
            <person name="Mitreva M."/>
        </authorList>
    </citation>
    <scope>NUCLEOTIDE SEQUENCE [LARGE SCALE GENOMIC DNA]</scope>
    <source>
        <strain evidence="2">Red Deer</strain>
    </source>
</reference>
<evidence type="ECO:0000313" key="2">
    <source>
        <dbReference type="EMBL" id="OZC12549.1"/>
    </source>
</evidence>
<dbReference type="OrthoDB" id="423283at2759"/>